<dbReference type="AlphaFoldDB" id="B4CXZ1"/>
<organism evidence="1 2">
    <name type="scientific">Chthoniobacter flavus Ellin428</name>
    <dbReference type="NCBI Taxonomy" id="497964"/>
    <lineage>
        <taxon>Bacteria</taxon>
        <taxon>Pseudomonadati</taxon>
        <taxon>Verrucomicrobiota</taxon>
        <taxon>Spartobacteria</taxon>
        <taxon>Chthoniobacterales</taxon>
        <taxon>Chthoniobacteraceae</taxon>
        <taxon>Chthoniobacter</taxon>
    </lineage>
</organism>
<name>B4CXZ1_9BACT</name>
<reference evidence="1 2" key="1">
    <citation type="journal article" date="2011" name="J. Bacteriol.">
        <title>Genome sequence of Chthoniobacter flavus Ellin428, an aerobic heterotrophic soil bacterium.</title>
        <authorList>
            <person name="Kant R."/>
            <person name="van Passel M.W."/>
            <person name="Palva A."/>
            <person name="Lucas S."/>
            <person name="Lapidus A."/>
            <person name="Glavina Del Rio T."/>
            <person name="Dalin E."/>
            <person name="Tice H."/>
            <person name="Bruce D."/>
            <person name="Goodwin L."/>
            <person name="Pitluck S."/>
            <person name="Larimer F.W."/>
            <person name="Land M.L."/>
            <person name="Hauser L."/>
            <person name="Sangwan P."/>
            <person name="de Vos W.M."/>
            <person name="Janssen P.H."/>
            <person name="Smidt H."/>
        </authorList>
    </citation>
    <scope>NUCLEOTIDE SEQUENCE [LARGE SCALE GENOMIC DNA]</scope>
    <source>
        <strain evidence="1 2">Ellin428</strain>
    </source>
</reference>
<evidence type="ECO:0000313" key="1">
    <source>
        <dbReference type="EMBL" id="EDY21139.1"/>
    </source>
</evidence>
<gene>
    <name evidence="1" type="ORF">CfE428DRAFT_1432</name>
</gene>
<proteinExistence type="predicted"/>
<protein>
    <submittedName>
        <fullName evidence="1">Uncharacterized protein</fullName>
    </submittedName>
</protein>
<evidence type="ECO:0000313" key="2">
    <source>
        <dbReference type="Proteomes" id="UP000005824"/>
    </source>
</evidence>
<comment type="caution">
    <text evidence="1">The sequence shown here is derived from an EMBL/GenBank/DDBJ whole genome shotgun (WGS) entry which is preliminary data.</text>
</comment>
<dbReference type="Proteomes" id="UP000005824">
    <property type="component" value="Unassembled WGS sequence"/>
</dbReference>
<keyword evidence="2" id="KW-1185">Reference proteome</keyword>
<sequence length="67" mass="6983">MGLRLAAAVDAHAQDSPKNTAGDKGTVLESAVNLVRLCASAVAKRANYAKPVWQVCVPKCVPSPLSH</sequence>
<accession>B4CXZ1</accession>
<dbReference type="InParanoid" id="B4CXZ1"/>
<dbReference type="EMBL" id="ABVL01000003">
    <property type="protein sequence ID" value="EDY21139.1"/>
    <property type="molecule type" value="Genomic_DNA"/>
</dbReference>